<evidence type="ECO:0000313" key="1">
    <source>
        <dbReference type="EMBL" id="RUS27137.1"/>
    </source>
</evidence>
<dbReference type="AlphaFoldDB" id="A0A433QBH9"/>
<organism evidence="1 2">
    <name type="scientific">Jimgerdemannia flammicorona</name>
    <dbReference type="NCBI Taxonomy" id="994334"/>
    <lineage>
        <taxon>Eukaryota</taxon>
        <taxon>Fungi</taxon>
        <taxon>Fungi incertae sedis</taxon>
        <taxon>Mucoromycota</taxon>
        <taxon>Mucoromycotina</taxon>
        <taxon>Endogonomycetes</taxon>
        <taxon>Endogonales</taxon>
        <taxon>Endogonaceae</taxon>
        <taxon>Jimgerdemannia</taxon>
    </lineage>
</organism>
<reference evidence="1 2" key="1">
    <citation type="journal article" date="2018" name="New Phytol.">
        <title>Phylogenomics of Endogonaceae and evolution of mycorrhizas within Mucoromycota.</title>
        <authorList>
            <person name="Chang Y."/>
            <person name="Desiro A."/>
            <person name="Na H."/>
            <person name="Sandor L."/>
            <person name="Lipzen A."/>
            <person name="Clum A."/>
            <person name="Barry K."/>
            <person name="Grigoriev I.V."/>
            <person name="Martin F.M."/>
            <person name="Stajich J.E."/>
            <person name="Smith M.E."/>
            <person name="Bonito G."/>
            <person name="Spatafora J.W."/>
        </authorList>
    </citation>
    <scope>NUCLEOTIDE SEQUENCE [LARGE SCALE GENOMIC DNA]</scope>
    <source>
        <strain evidence="1 2">AD002</strain>
    </source>
</reference>
<dbReference type="EMBL" id="RBNJ01008975">
    <property type="protein sequence ID" value="RUS27137.1"/>
    <property type="molecule type" value="Genomic_DNA"/>
</dbReference>
<protein>
    <submittedName>
        <fullName evidence="1">Uncharacterized protein</fullName>
    </submittedName>
</protein>
<accession>A0A433QBH9</accession>
<name>A0A433QBH9_9FUNG</name>
<sequence length="189" mass="21291">MPSSSSESQWQRYPSQLAVLLHIASRFRDRSFSAPRGVLEDLEVETRLYLQQIQRDQDVVTATTLPDRRTWKLQATAQMRAVCKVLFPENNVGITMGRVLEILMAGPQQPGEVATNQDEVDLERGVGVKVFAREFPPSQERRHNLQRAIQMLGEFGILETVMEVAEGTDGPDGQGEMMVRIKGVERVLV</sequence>
<dbReference type="Proteomes" id="UP000274822">
    <property type="component" value="Unassembled WGS sequence"/>
</dbReference>
<gene>
    <name evidence="1" type="ORF">BC938DRAFT_483669</name>
</gene>
<proteinExistence type="predicted"/>
<keyword evidence="2" id="KW-1185">Reference proteome</keyword>
<evidence type="ECO:0000313" key="2">
    <source>
        <dbReference type="Proteomes" id="UP000274822"/>
    </source>
</evidence>
<comment type="caution">
    <text evidence="1">The sequence shown here is derived from an EMBL/GenBank/DDBJ whole genome shotgun (WGS) entry which is preliminary data.</text>
</comment>